<dbReference type="InterPro" id="IPR003691">
    <property type="entry name" value="FluC"/>
</dbReference>
<keyword evidence="4 10" id="KW-1133">Transmembrane helix</keyword>
<comment type="catalytic activity">
    <reaction evidence="8">
        <text>fluoride(in) = fluoride(out)</text>
        <dbReference type="Rhea" id="RHEA:76159"/>
        <dbReference type="ChEBI" id="CHEBI:17051"/>
    </reaction>
    <physiologicalReaction direction="left-to-right" evidence="8">
        <dbReference type="Rhea" id="RHEA:76160"/>
    </physiologicalReaction>
</comment>
<keyword evidence="10" id="KW-0813">Transport</keyword>
<keyword evidence="10" id="KW-0406">Ion transport</keyword>
<feature type="transmembrane region" description="Helical" evidence="10">
    <location>
        <begin position="31"/>
        <end position="50"/>
    </location>
</feature>
<evidence type="ECO:0000256" key="8">
    <source>
        <dbReference type="ARBA" id="ARBA00035585"/>
    </source>
</evidence>
<evidence type="ECO:0000256" key="2">
    <source>
        <dbReference type="ARBA" id="ARBA00022475"/>
    </source>
</evidence>
<keyword evidence="3 10" id="KW-0812">Transmembrane</keyword>
<keyword evidence="10" id="KW-0915">Sodium</keyword>
<evidence type="ECO:0000256" key="9">
    <source>
        <dbReference type="ARBA" id="ARBA00049940"/>
    </source>
</evidence>
<evidence type="ECO:0000256" key="10">
    <source>
        <dbReference type="HAMAP-Rule" id="MF_00454"/>
    </source>
</evidence>
<comment type="similarity">
    <text evidence="7 10">Belongs to the fluoride channel Fluc/FEX (TC 1.A.43) family.</text>
</comment>
<comment type="function">
    <text evidence="9 10">Fluoride-specific ion channel. Important for reducing fluoride concentration in the cell, thus reducing its toxicity.</text>
</comment>
<name>A0ABS2P768_9BACL</name>
<feature type="transmembrane region" description="Helical" evidence="10">
    <location>
        <begin position="62"/>
        <end position="80"/>
    </location>
</feature>
<keyword evidence="5 10" id="KW-0472">Membrane</keyword>
<dbReference type="EMBL" id="JAFBEC010000001">
    <property type="protein sequence ID" value="MBM7631230.1"/>
    <property type="molecule type" value="Genomic_DNA"/>
</dbReference>
<evidence type="ECO:0000256" key="7">
    <source>
        <dbReference type="ARBA" id="ARBA00035120"/>
    </source>
</evidence>
<accession>A0ABS2P768</accession>
<feature type="transmembrane region" description="Helical" evidence="10">
    <location>
        <begin position="92"/>
        <end position="116"/>
    </location>
</feature>
<evidence type="ECO:0000256" key="4">
    <source>
        <dbReference type="ARBA" id="ARBA00022989"/>
    </source>
</evidence>
<proteinExistence type="inferred from homology"/>
<evidence type="ECO:0000256" key="1">
    <source>
        <dbReference type="ARBA" id="ARBA00004651"/>
    </source>
</evidence>
<dbReference type="PANTHER" id="PTHR28259">
    <property type="entry name" value="FLUORIDE EXPORT PROTEIN 1-RELATED"/>
    <property type="match status" value="1"/>
</dbReference>
<keyword evidence="2 10" id="KW-1003">Cell membrane</keyword>
<keyword evidence="10" id="KW-0479">Metal-binding</keyword>
<feature type="binding site" evidence="10">
    <location>
        <position position="75"/>
    </location>
    <ligand>
        <name>Na(+)</name>
        <dbReference type="ChEBI" id="CHEBI:29101"/>
        <note>structural</note>
    </ligand>
</feature>
<dbReference type="HAMAP" id="MF_00454">
    <property type="entry name" value="FluC"/>
    <property type="match status" value="1"/>
</dbReference>
<dbReference type="RefSeq" id="WP_204695399.1">
    <property type="nucleotide sequence ID" value="NZ_JAFBEC010000001.1"/>
</dbReference>
<comment type="caution">
    <text evidence="11">The sequence shown here is derived from an EMBL/GenBank/DDBJ whole genome shotgun (WGS) entry which is preliminary data.</text>
</comment>
<keyword evidence="6 10" id="KW-0407">Ion channel</keyword>
<gene>
    <name evidence="10" type="primary">fluC</name>
    <name evidence="10" type="synonym">crcB</name>
    <name evidence="11" type="ORF">JOD17_000321</name>
</gene>
<dbReference type="Proteomes" id="UP000741863">
    <property type="component" value="Unassembled WGS sequence"/>
</dbReference>
<feature type="binding site" evidence="10">
    <location>
        <position position="72"/>
    </location>
    <ligand>
        <name>Na(+)</name>
        <dbReference type="ChEBI" id="CHEBI:29101"/>
        <note>structural</note>
    </ligand>
</feature>
<comment type="subcellular location">
    <subcellularLocation>
        <location evidence="1 10">Cell membrane</location>
        <topology evidence="1 10">Multi-pass membrane protein</topology>
    </subcellularLocation>
</comment>
<evidence type="ECO:0000313" key="12">
    <source>
        <dbReference type="Proteomes" id="UP000741863"/>
    </source>
</evidence>
<evidence type="ECO:0000256" key="6">
    <source>
        <dbReference type="ARBA" id="ARBA00023303"/>
    </source>
</evidence>
<dbReference type="PANTHER" id="PTHR28259:SF1">
    <property type="entry name" value="FLUORIDE EXPORT PROTEIN 1-RELATED"/>
    <property type="match status" value="1"/>
</dbReference>
<sequence>MNRGHCYTITAVLLGGGTGSAVRYLALELPISPHIATMIVNLLASFLLGILTATKSRFKQPLFVGLGVGFCGGLSTMSTFGYDVVQIFHESVAFLTIYLSVSIIGGITLAFIGYMIGKRINRGDNH</sequence>
<evidence type="ECO:0000256" key="5">
    <source>
        <dbReference type="ARBA" id="ARBA00023136"/>
    </source>
</evidence>
<protein>
    <recommendedName>
        <fullName evidence="10">Fluoride-specific ion channel FluC</fullName>
    </recommendedName>
</protein>
<reference evidence="11 12" key="1">
    <citation type="submission" date="2021-01" db="EMBL/GenBank/DDBJ databases">
        <title>Genomic Encyclopedia of Type Strains, Phase IV (KMG-IV): sequencing the most valuable type-strain genomes for metagenomic binning, comparative biology and taxonomic classification.</title>
        <authorList>
            <person name="Goeker M."/>
        </authorList>
    </citation>
    <scope>NUCLEOTIDE SEQUENCE [LARGE SCALE GENOMIC DNA]</scope>
    <source>
        <strain evidence="11 12">DSM 25540</strain>
    </source>
</reference>
<comment type="activity regulation">
    <text evidence="10">Na(+) is not transported, but it plays an essential structural role and its presence is essential for fluoride channel function.</text>
</comment>
<organism evidence="11 12">
    <name type="scientific">Geomicrobium sediminis</name>
    <dbReference type="NCBI Taxonomy" id="1347788"/>
    <lineage>
        <taxon>Bacteria</taxon>
        <taxon>Bacillati</taxon>
        <taxon>Bacillota</taxon>
        <taxon>Bacilli</taxon>
        <taxon>Bacillales</taxon>
        <taxon>Geomicrobium</taxon>
    </lineage>
</organism>
<dbReference type="Pfam" id="PF02537">
    <property type="entry name" value="CRCB"/>
    <property type="match status" value="1"/>
</dbReference>
<evidence type="ECO:0000313" key="11">
    <source>
        <dbReference type="EMBL" id="MBM7631230.1"/>
    </source>
</evidence>
<keyword evidence="12" id="KW-1185">Reference proteome</keyword>
<evidence type="ECO:0000256" key="3">
    <source>
        <dbReference type="ARBA" id="ARBA00022692"/>
    </source>
</evidence>